<protein>
    <submittedName>
        <fullName evidence="6">Prop expression regulator</fullName>
    </submittedName>
</protein>
<evidence type="ECO:0000256" key="1">
    <source>
        <dbReference type="ARBA" id="ARBA00022490"/>
    </source>
</evidence>
<gene>
    <name evidence="6" type="ORF">FPL11_08090</name>
</gene>
<dbReference type="EMBL" id="VMKP01000003">
    <property type="protein sequence ID" value="TVO64599.1"/>
    <property type="molecule type" value="Genomic_DNA"/>
</dbReference>
<evidence type="ECO:0000256" key="4">
    <source>
        <dbReference type="SAM" id="MobiDB-lite"/>
    </source>
</evidence>
<dbReference type="GO" id="GO:0010608">
    <property type="term" value="P:post-transcriptional regulation of gene expression"/>
    <property type="evidence" value="ECO:0007669"/>
    <property type="project" value="InterPro"/>
</dbReference>
<dbReference type="Pfam" id="PF04352">
    <property type="entry name" value="ProQ"/>
    <property type="match status" value="1"/>
</dbReference>
<keyword evidence="2" id="KW-0694">RNA-binding</keyword>
<dbReference type="SUPFAM" id="SSF48657">
    <property type="entry name" value="FinO-like"/>
    <property type="match status" value="1"/>
</dbReference>
<organism evidence="6 7">
    <name type="scientific">Spiribacter aquaticus</name>
    <dbReference type="NCBI Taxonomy" id="1935996"/>
    <lineage>
        <taxon>Bacteria</taxon>
        <taxon>Pseudomonadati</taxon>
        <taxon>Pseudomonadota</taxon>
        <taxon>Gammaproteobacteria</taxon>
        <taxon>Chromatiales</taxon>
        <taxon>Ectothiorhodospiraceae</taxon>
        <taxon>Spiribacter</taxon>
    </lineage>
</organism>
<evidence type="ECO:0000259" key="5">
    <source>
        <dbReference type="SMART" id="SM00945"/>
    </source>
</evidence>
<feature type="compositionally biased region" description="Basic and acidic residues" evidence="4">
    <location>
        <begin position="107"/>
        <end position="140"/>
    </location>
</feature>
<dbReference type="InterPro" id="IPR023529">
    <property type="entry name" value="ProQ"/>
</dbReference>
<sequence length="148" mass="17388">MSNSNRQRQRRAERTREFLNELSQRYPACFARQRDRIRPLEIGIEKALRSDLDDPPADEPIPNWLIRQALARYTRAPAYLNAIIAGHDRINLQGEPVEAVTESAISRAREQRAEQKQRSAERKRQQAEEAEARQRQEKLEQLANRFNQ</sequence>
<dbReference type="Proteomes" id="UP000316688">
    <property type="component" value="Unassembled WGS sequence"/>
</dbReference>
<dbReference type="GO" id="GO:0005829">
    <property type="term" value="C:cytosol"/>
    <property type="evidence" value="ECO:0007669"/>
    <property type="project" value="TreeGrafter"/>
</dbReference>
<dbReference type="InterPro" id="IPR016103">
    <property type="entry name" value="ProQ/FinO"/>
</dbReference>
<evidence type="ECO:0000256" key="2">
    <source>
        <dbReference type="ARBA" id="ARBA00022884"/>
    </source>
</evidence>
<dbReference type="GO" id="GO:0033592">
    <property type="term" value="F:RNA strand annealing activity"/>
    <property type="evidence" value="ECO:0007669"/>
    <property type="project" value="InterPro"/>
</dbReference>
<dbReference type="InterPro" id="IPR036442">
    <property type="entry name" value="ProQ/FinO_sf"/>
</dbReference>
<dbReference type="PANTHER" id="PTHR38106">
    <property type="entry name" value="RNA CHAPERONE PROQ"/>
    <property type="match status" value="1"/>
</dbReference>
<dbReference type="Gene3D" id="1.10.1710.10">
    <property type="entry name" value="ProQ/FinO domain"/>
    <property type="match status" value="1"/>
</dbReference>
<feature type="domain" description="ProQ/FinO" evidence="5">
    <location>
        <begin position="10"/>
        <end position="128"/>
    </location>
</feature>
<feature type="region of interest" description="Disordered" evidence="4">
    <location>
        <begin position="98"/>
        <end position="148"/>
    </location>
</feature>
<reference evidence="6 7" key="1">
    <citation type="submission" date="2019-07" db="EMBL/GenBank/DDBJ databases">
        <title>Reclasification of Spiribacter aquaticus.</title>
        <authorList>
            <person name="Leon M.J."/>
            <person name="Sanchez-Porro C."/>
            <person name="Ventosa A."/>
        </authorList>
    </citation>
    <scope>NUCLEOTIDE SEQUENCE [LARGE SCALE GENOMIC DNA]</scope>
    <source>
        <strain evidence="6 7">SP30</strain>
    </source>
</reference>
<accession>A0A557RHE6</accession>
<dbReference type="SMART" id="SM00945">
    <property type="entry name" value="ProQ"/>
    <property type="match status" value="1"/>
</dbReference>
<dbReference type="RefSeq" id="WP_144348154.1">
    <property type="nucleotide sequence ID" value="NZ_VMKP01000003.1"/>
</dbReference>
<name>A0A557RHE6_9GAMM</name>
<evidence type="ECO:0000256" key="3">
    <source>
        <dbReference type="ARBA" id="ARBA00023186"/>
    </source>
</evidence>
<proteinExistence type="predicted"/>
<evidence type="ECO:0000313" key="6">
    <source>
        <dbReference type="EMBL" id="TVO64599.1"/>
    </source>
</evidence>
<keyword evidence="1" id="KW-0963">Cytoplasm</keyword>
<keyword evidence="3" id="KW-0143">Chaperone</keyword>
<comment type="caution">
    <text evidence="6">The sequence shown here is derived from an EMBL/GenBank/DDBJ whole genome shotgun (WGS) entry which is preliminary data.</text>
</comment>
<dbReference type="AlphaFoldDB" id="A0A557RHE6"/>
<evidence type="ECO:0000313" key="7">
    <source>
        <dbReference type="Proteomes" id="UP000316688"/>
    </source>
</evidence>
<keyword evidence="7" id="KW-1185">Reference proteome</keyword>
<dbReference type="PANTHER" id="PTHR38106:SF1">
    <property type="entry name" value="RNA CHAPERONE PROQ"/>
    <property type="match status" value="1"/>
</dbReference>
<dbReference type="GO" id="GO:0034057">
    <property type="term" value="F:RNA strand-exchange activity"/>
    <property type="evidence" value="ECO:0007669"/>
    <property type="project" value="InterPro"/>
</dbReference>